<keyword evidence="3" id="KW-0547">Nucleotide-binding</keyword>
<evidence type="ECO:0000256" key="1">
    <source>
        <dbReference type="ARBA" id="ARBA00012104"/>
    </source>
</evidence>
<dbReference type="GO" id="GO:0009443">
    <property type="term" value="P:pyridoxal 5'-phosphate salvage"/>
    <property type="evidence" value="ECO:0007669"/>
    <property type="project" value="InterPro"/>
</dbReference>
<organism evidence="7 8">
    <name type="scientific">Pisciglobus halotolerans</name>
    <dbReference type="NCBI Taxonomy" id="745365"/>
    <lineage>
        <taxon>Bacteria</taxon>
        <taxon>Bacillati</taxon>
        <taxon>Bacillota</taxon>
        <taxon>Bacilli</taxon>
        <taxon>Lactobacillales</taxon>
        <taxon>Carnobacteriaceae</taxon>
    </lineage>
</organism>
<dbReference type="PANTHER" id="PTHR10534:SF2">
    <property type="entry name" value="PYRIDOXAL KINASE"/>
    <property type="match status" value="1"/>
</dbReference>
<dbReference type="Proteomes" id="UP000198668">
    <property type="component" value="Unassembled WGS sequence"/>
</dbReference>
<feature type="domain" description="Pyridoxamine kinase/Phosphomethylpyrimidine kinase" evidence="6">
    <location>
        <begin position="72"/>
        <end position="257"/>
    </location>
</feature>
<keyword evidence="4 7" id="KW-0418">Kinase</keyword>
<reference evidence="7 8" key="1">
    <citation type="submission" date="2016-10" db="EMBL/GenBank/DDBJ databases">
        <authorList>
            <person name="de Groot N.N."/>
        </authorList>
    </citation>
    <scope>NUCLEOTIDE SEQUENCE [LARGE SCALE GENOMIC DNA]</scope>
    <source>
        <strain evidence="7 8">DSM 27630</strain>
    </source>
</reference>
<sequence>MKQPRILVVQDISLSCRISMNVAVPILSCLGNWVNVLPTALLSTHTGPGFEQYTFLDLSEEMEKVLEHWRTLDIRFDGIVIGYLGSLGQMHLVEELLGEFMTEDALVVLDPVMGDNGQLYDGFTQEHIAKMKELCQYADVLIPNVTEASYLTGKRYPHASLSHRKIEELLKALVVKENQKIILSGISFEEGKIGAAVWSKADPAIDYPTAKAFPGHFDGTGDLFTSVIAGFLFQCHSVSESTEAAVDYVSKVVKRTIEEEVDPLYGVVFEKDLPDLMNRLSTGTRK</sequence>
<dbReference type="PANTHER" id="PTHR10534">
    <property type="entry name" value="PYRIDOXAL KINASE"/>
    <property type="match status" value="1"/>
</dbReference>
<keyword evidence="2" id="KW-0808">Transferase</keyword>
<dbReference type="Gene3D" id="3.40.1190.20">
    <property type="match status" value="1"/>
</dbReference>
<dbReference type="RefSeq" id="WP_092090770.1">
    <property type="nucleotide sequence ID" value="NZ_FOQE01000001.1"/>
</dbReference>
<name>A0A1I3AS06_9LACT</name>
<dbReference type="GO" id="GO:0005524">
    <property type="term" value="F:ATP binding"/>
    <property type="evidence" value="ECO:0007669"/>
    <property type="project" value="UniProtKB-KW"/>
</dbReference>
<evidence type="ECO:0000256" key="5">
    <source>
        <dbReference type="ARBA" id="ARBA00022840"/>
    </source>
</evidence>
<dbReference type="EC" id="2.7.1.35" evidence="1"/>
<dbReference type="NCBIfam" id="NF005491">
    <property type="entry name" value="PRK07105.1"/>
    <property type="match status" value="1"/>
</dbReference>
<dbReference type="GO" id="GO:0008478">
    <property type="term" value="F:pyridoxal kinase activity"/>
    <property type="evidence" value="ECO:0007669"/>
    <property type="project" value="UniProtKB-EC"/>
</dbReference>
<proteinExistence type="predicted"/>
<keyword evidence="5" id="KW-0067">ATP-binding</keyword>
<evidence type="ECO:0000313" key="7">
    <source>
        <dbReference type="EMBL" id="SFH52519.1"/>
    </source>
</evidence>
<accession>A0A1I3AS06</accession>
<evidence type="ECO:0000256" key="3">
    <source>
        <dbReference type="ARBA" id="ARBA00022741"/>
    </source>
</evidence>
<evidence type="ECO:0000256" key="4">
    <source>
        <dbReference type="ARBA" id="ARBA00022777"/>
    </source>
</evidence>
<gene>
    <name evidence="7" type="ORF">SAMN04489868_101152</name>
</gene>
<dbReference type="InterPro" id="IPR013749">
    <property type="entry name" value="PM/HMP-P_kinase-1"/>
</dbReference>
<dbReference type="GO" id="GO:0005829">
    <property type="term" value="C:cytosol"/>
    <property type="evidence" value="ECO:0007669"/>
    <property type="project" value="TreeGrafter"/>
</dbReference>
<evidence type="ECO:0000256" key="2">
    <source>
        <dbReference type="ARBA" id="ARBA00022679"/>
    </source>
</evidence>
<dbReference type="SUPFAM" id="SSF53613">
    <property type="entry name" value="Ribokinase-like"/>
    <property type="match status" value="1"/>
</dbReference>
<dbReference type="AlphaFoldDB" id="A0A1I3AS06"/>
<evidence type="ECO:0000259" key="6">
    <source>
        <dbReference type="Pfam" id="PF08543"/>
    </source>
</evidence>
<dbReference type="OrthoDB" id="9800808at2"/>
<keyword evidence="8" id="KW-1185">Reference proteome</keyword>
<dbReference type="InterPro" id="IPR029056">
    <property type="entry name" value="Ribokinase-like"/>
</dbReference>
<protein>
    <recommendedName>
        <fullName evidence="1">pyridoxal kinase</fullName>
        <ecNumber evidence="1">2.7.1.35</ecNumber>
    </recommendedName>
</protein>
<dbReference type="EMBL" id="FOQE01000001">
    <property type="protein sequence ID" value="SFH52519.1"/>
    <property type="molecule type" value="Genomic_DNA"/>
</dbReference>
<dbReference type="InterPro" id="IPR004625">
    <property type="entry name" value="PyrdxlKinase"/>
</dbReference>
<dbReference type="Pfam" id="PF08543">
    <property type="entry name" value="Phos_pyr_kin"/>
    <property type="match status" value="1"/>
</dbReference>
<evidence type="ECO:0000313" key="8">
    <source>
        <dbReference type="Proteomes" id="UP000198668"/>
    </source>
</evidence>
<dbReference type="CDD" id="cd01173">
    <property type="entry name" value="pyridoxal_pyridoxamine_kinase"/>
    <property type="match status" value="1"/>
</dbReference>